<dbReference type="CDD" id="cd04762">
    <property type="entry name" value="HTH_MerR-trunc"/>
    <property type="match status" value="1"/>
</dbReference>
<dbReference type="Gene3D" id="1.10.10.60">
    <property type="entry name" value="Homeodomain-like"/>
    <property type="match status" value="1"/>
</dbReference>
<proteinExistence type="predicted"/>
<reference evidence="3" key="1">
    <citation type="journal article" date="2019" name="Int. J. Syst. Evol. Microbiol.">
        <title>The Global Catalogue of Microorganisms (GCM) 10K type strain sequencing project: providing services to taxonomists for standard genome sequencing and annotation.</title>
        <authorList>
            <consortium name="The Broad Institute Genomics Platform"/>
            <consortium name="The Broad Institute Genome Sequencing Center for Infectious Disease"/>
            <person name="Wu L."/>
            <person name="Ma J."/>
        </authorList>
    </citation>
    <scope>NUCLEOTIDE SEQUENCE [LARGE SCALE GENOMIC DNA]</scope>
    <source>
        <strain evidence="3">JCM 17933</strain>
    </source>
</reference>
<dbReference type="Pfam" id="PF19575">
    <property type="entry name" value="HTH_58"/>
    <property type="match status" value="1"/>
</dbReference>
<dbReference type="EMBL" id="BAABHF010000017">
    <property type="protein sequence ID" value="GAA4492026.1"/>
    <property type="molecule type" value="Genomic_DNA"/>
</dbReference>
<dbReference type="Pfam" id="PF12728">
    <property type="entry name" value="HTH_17"/>
    <property type="match status" value="1"/>
</dbReference>
<sequence>MLPDEFPPNDDLLKPREVAELFGVRTTTIARWAREGRLSPLRTPGGHRRYSRASLRALLADARAADARGVGEPAAADDAVRLYEQGWSIRQVAQRFDVSYGAMRRLLRSRVTLRTRGGRPPED</sequence>
<dbReference type="InterPro" id="IPR045745">
    <property type="entry name" value="HTH_58_Actinobacteria-type"/>
</dbReference>
<comment type="caution">
    <text evidence="2">The sequence shown here is derived from an EMBL/GenBank/DDBJ whole genome shotgun (WGS) entry which is preliminary data.</text>
</comment>
<dbReference type="SUPFAM" id="SSF46955">
    <property type="entry name" value="Putative DNA-binding domain"/>
    <property type="match status" value="1"/>
</dbReference>
<dbReference type="RefSeq" id="WP_345462535.1">
    <property type="nucleotide sequence ID" value="NZ_BAABHF010000017.1"/>
</dbReference>
<organism evidence="2 3">
    <name type="scientific">Actinoallomurus oryzae</name>
    <dbReference type="NCBI Taxonomy" id="502180"/>
    <lineage>
        <taxon>Bacteria</taxon>
        <taxon>Bacillati</taxon>
        <taxon>Actinomycetota</taxon>
        <taxon>Actinomycetes</taxon>
        <taxon>Streptosporangiales</taxon>
        <taxon>Thermomonosporaceae</taxon>
        <taxon>Actinoallomurus</taxon>
    </lineage>
</organism>
<dbReference type="NCBIfam" id="TIGR01764">
    <property type="entry name" value="excise"/>
    <property type="match status" value="1"/>
</dbReference>
<dbReference type="InterPro" id="IPR010093">
    <property type="entry name" value="SinI_DNA-bd"/>
</dbReference>
<accession>A0ABP8PTA5</accession>
<dbReference type="PROSITE" id="PS50937">
    <property type="entry name" value="HTH_MERR_2"/>
    <property type="match status" value="1"/>
</dbReference>
<dbReference type="Proteomes" id="UP001500503">
    <property type="component" value="Unassembled WGS sequence"/>
</dbReference>
<gene>
    <name evidence="2" type="ORF">GCM10023191_027090</name>
</gene>
<keyword evidence="3" id="KW-1185">Reference proteome</keyword>
<evidence type="ECO:0000259" key="1">
    <source>
        <dbReference type="PROSITE" id="PS50937"/>
    </source>
</evidence>
<dbReference type="InterPro" id="IPR009061">
    <property type="entry name" value="DNA-bd_dom_put_sf"/>
</dbReference>
<evidence type="ECO:0000313" key="3">
    <source>
        <dbReference type="Proteomes" id="UP001500503"/>
    </source>
</evidence>
<protein>
    <recommendedName>
        <fullName evidence="1">HTH merR-type domain-containing protein</fullName>
    </recommendedName>
</protein>
<evidence type="ECO:0000313" key="2">
    <source>
        <dbReference type="EMBL" id="GAA4492026.1"/>
    </source>
</evidence>
<name>A0ABP8PTA5_9ACTN</name>
<dbReference type="Gene3D" id="1.10.1660.10">
    <property type="match status" value="1"/>
</dbReference>
<dbReference type="InterPro" id="IPR041657">
    <property type="entry name" value="HTH_17"/>
</dbReference>
<feature type="domain" description="HTH merR-type" evidence="1">
    <location>
        <begin position="12"/>
        <end position="59"/>
    </location>
</feature>
<dbReference type="InterPro" id="IPR000551">
    <property type="entry name" value="MerR-type_HTH_dom"/>
</dbReference>